<keyword evidence="2" id="KW-0472">Membrane</keyword>
<evidence type="ECO:0000313" key="3">
    <source>
        <dbReference type="EMBL" id="KAF1758136.1"/>
    </source>
</evidence>
<comment type="caution">
    <text evidence="3">The sequence shown here is derived from an EMBL/GenBank/DDBJ whole genome shotgun (WGS) entry which is preliminary data.</text>
</comment>
<evidence type="ECO:0000256" key="1">
    <source>
        <dbReference type="SAM" id="MobiDB-lite"/>
    </source>
</evidence>
<sequence length="463" mass="52933">MSEETFDFSGSVPEEVQTLLTNSEVDPGLLSNETTTTMISDILSTTTIPPILIDYHPNPFRIGFLAFKCLLIILLLTISCTIRRDFFKFFVFFIIIPLFIETGFDVFTEIQASIAIFGTQQFDWEYFNLSPIANETVTDWQKHAVESYGQILQKYTTYQLYTKDQLFSIVSYVAGDFIFWSLLFSTTTVFHYAHKAIVRPEQITYDPICSSFFKIQIIPVLFTAVDTLISIYEIPQWAYLFILFVLRITACVLTFIIVTQFFASLFLFCRRKDEVTKTSPYEHVRNSKLRLFLFVVFSILIHALSAPYLIWSGLTIASDVGHLLGFDCKVVHTNLADYATELLDGTDSTTKSTITDDLPNQLFVTSLLSVCSGAVVIEWNRIYGGLLTPRLKASINYSRILKDNKEFIPFYDMDWLFGGKYKPYCYGCSGPSLNPDMDRTPDDPESRSPTKVREEGEKLKKDS</sequence>
<keyword evidence="2" id="KW-1133">Transmembrane helix</keyword>
<feature type="transmembrane region" description="Helical" evidence="2">
    <location>
        <begin position="289"/>
        <end position="311"/>
    </location>
</feature>
<dbReference type="EMBL" id="WUAV01000004">
    <property type="protein sequence ID" value="KAF1758136.1"/>
    <property type="molecule type" value="Genomic_DNA"/>
</dbReference>
<feature type="transmembrane region" description="Helical" evidence="2">
    <location>
        <begin position="212"/>
        <end position="232"/>
    </location>
</feature>
<feature type="region of interest" description="Disordered" evidence="1">
    <location>
        <begin position="433"/>
        <end position="463"/>
    </location>
</feature>
<proteinExistence type="predicted"/>
<evidence type="ECO:0000256" key="2">
    <source>
        <dbReference type="SAM" id="Phobius"/>
    </source>
</evidence>
<gene>
    <name evidence="3" type="ORF">GCK72_014594</name>
</gene>
<feature type="transmembrane region" description="Helical" evidence="2">
    <location>
        <begin position="89"/>
        <end position="107"/>
    </location>
</feature>
<accession>A0A6A5GU61</accession>
<dbReference type="RefSeq" id="XP_003108363.2">
    <property type="nucleotide sequence ID" value="XM_003108315.2"/>
</dbReference>
<feature type="transmembrane region" description="Helical" evidence="2">
    <location>
        <begin position="238"/>
        <end position="268"/>
    </location>
</feature>
<organism evidence="3 4">
    <name type="scientific">Caenorhabditis remanei</name>
    <name type="common">Caenorhabditis vulgaris</name>
    <dbReference type="NCBI Taxonomy" id="31234"/>
    <lineage>
        <taxon>Eukaryota</taxon>
        <taxon>Metazoa</taxon>
        <taxon>Ecdysozoa</taxon>
        <taxon>Nematoda</taxon>
        <taxon>Chromadorea</taxon>
        <taxon>Rhabditida</taxon>
        <taxon>Rhabditina</taxon>
        <taxon>Rhabditomorpha</taxon>
        <taxon>Rhabditoidea</taxon>
        <taxon>Rhabditidae</taxon>
        <taxon>Peloderinae</taxon>
        <taxon>Caenorhabditis</taxon>
    </lineage>
</organism>
<dbReference type="KEGG" id="crq:GCK72_014594"/>
<feature type="transmembrane region" description="Helical" evidence="2">
    <location>
        <begin position="62"/>
        <end position="82"/>
    </location>
</feature>
<protein>
    <submittedName>
        <fullName evidence="3">Uncharacterized protein</fullName>
    </submittedName>
</protein>
<dbReference type="CTD" id="9829156"/>
<keyword evidence="2" id="KW-0812">Transmembrane</keyword>
<name>A0A6A5GU61_CAERE</name>
<feature type="compositionally biased region" description="Basic and acidic residues" evidence="1">
    <location>
        <begin position="436"/>
        <end position="463"/>
    </location>
</feature>
<dbReference type="Proteomes" id="UP000483820">
    <property type="component" value="Chromosome IV"/>
</dbReference>
<dbReference type="GeneID" id="9829156"/>
<evidence type="ECO:0000313" key="4">
    <source>
        <dbReference type="Proteomes" id="UP000483820"/>
    </source>
</evidence>
<dbReference type="AlphaFoldDB" id="A0A6A5GU61"/>
<feature type="transmembrane region" description="Helical" evidence="2">
    <location>
        <begin position="169"/>
        <end position="192"/>
    </location>
</feature>
<reference evidence="3 4" key="1">
    <citation type="submission" date="2019-12" db="EMBL/GenBank/DDBJ databases">
        <title>Chromosome-level assembly of the Caenorhabditis remanei genome.</title>
        <authorList>
            <person name="Teterina A.A."/>
            <person name="Willis J.H."/>
            <person name="Phillips P.C."/>
        </authorList>
    </citation>
    <scope>NUCLEOTIDE SEQUENCE [LARGE SCALE GENOMIC DNA]</scope>
    <source>
        <strain evidence="3 4">PX506</strain>
        <tissue evidence="3">Whole organism</tissue>
    </source>
</reference>